<sequence length="36" mass="4054">MAAHLQTWDILETGNPLPVSDALHFSRSNRSSCVLW</sequence>
<accession>A0ABR6I148</accession>
<dbReference type="Proteomes" id="UP000548685">
    <property type="component" value="Unassembled WGS sequence"/>
</dbReference>
<comment type="caution">
    <text evidence="1">The sequence shown here is derived from an EMBL/GenBank/DDBJ whole genome shotgun (WGS) entry which is preliminary data.</text>
</comment>
<evidence type="ECO:0000313" key="2">
    <source>
        <dbReference type="Proteomes" id="UP000548685"/>
    </source>
</evidence>
<reference evidence="1 2" key="1">
    <citation type="submission" date="2020-08" db="EMBL/GenBank/DDBJ databases">
        <title>Genomic Encyclopedia of Type Strains, Phase IV (KMG-IV): sequencing the most valuable type-strain genomes for metagenomic binning, comparative biology and taxonomic classification.</title>
        <authorList>
            <person name="Goeker M."/>
        </authorList>
    </citation>
    <scope>NUCLEOTIDE SEQUENCE [LARGE SCALE GENOMIC DNA]</scope>
    <source>
        <strain evidence="1 2">DSM 8510</strain>
    </source>
</reference>
<evidence type="ECO:0000313" key="1">
    <source>
        <dbReference type="EMBL" id="MBB3776640.1"/>
    </source>
</evidence>
<proteinExistence type="predicted"/>
<dbReference type="EMBL" id="JACICE010000002">
    <property type="protein sequence ID" value="MBB3776640.1"/>
    <property type="molecule type" value="Genomic_DNA"/>
</dbReference>
<organism evidence="1 2">
    <name type="scientific">Erythrobacter ramosus</name>
    <dbReference type="NCBI Taxonomy" id="35811"/>
    <lineage>
        <taxon>Bacteria</taxon>
        <taxon>Pseudomonadati</taxon>
        <taxon>Pseudomonadota</taxon>
        <taxon>Alphaproteobacteria</taxon>
        <taxon>Sphingomonadales</taxon>
        <taxon>Erythrobacteraceae</taxon>
        <taxon>Erythrobacter/Porphyrobacter group</taxon>
        <taxon>Erythrobacter</taxon>
    </lineage>
</organism>
<keyword evidence="2" id="KW-1185">Reference proteome</keyword>
<gene>
    <name evidence="1" type="ORF">FHS52_002609</name>
</gene>
<protein>
    <submittedName>
        <fullName evidence="1">Uncharacterized protein</fullName>
    </submittedName>
</protein>
<name>A0ABR6I148_9SPHN</name>